<dbReference type="PROSITE" id="PS50103">
    <property type="entry name" value="ZF_C3H1"/>
    <property type="match status" value="3"/>
</dbReference>
<evidence type="ECO:0000259" key="7">
    <source>
        <dbReference type="PROSITE" id="PS50103"/>
    </source>
</evidence>
<dbReference type="Gene3D" id="4.10.1000.10">
    <property type="entry name" value="Zinc finger, CCCH-type"/>
    <property type="match status" value="2"/>
</dbReference>
<feature type="region of interest" description="Disordered" evidence="6">
    <location>
        <begin position="401"/>
        <end position="457"/>
    </location>
</feature>
<reference evidence="8" key="1">
    <citation type="submission" date="2023-06" db="EMBL/GenBank/DDBJ databases">
        <title>Genome-scale phylogeny and comparative genomics of the fungal order Sordariales.</title>
        <authorList>
            <consortium name="Lawrence Berkeley National Laboratory"/>
            <person name="Hensen N."/>
            <person name="Bonometti L."/>
            <person name="Westerberg I."/>
            <person name="Brannstrom I.O."/>
            <person name="Guillou S."/>
            <person name="Cros-Aarteil S."/>
            <person name="Calhoun S."/>
            <person name="Haridas S."/>
            <person name="Kuo A."/>
            <person name="Mondo S."/>
            <person name="Pangilinan J."/>
            <person name="Riley R."/>
            <person name="Labutti K."/>
            <person name="Andreopoulos B."/>
            <person name="Lipzen A."/>
            <person name="Chen C."/>
            <person name="Yanf M."/>
            <person name="Daum C."/>
            <person name="Ng V."/>
            <person name="Clum A."/>
            <person name="Steindorff A."/>
            <person name="Ohm R."/>
            <person name="Martin F."/>
            <person name="Silar P."/>
            <person name="Natvig D."/>
            <person name="Lalanne C."/>
            <person name="Gautier V."/>
            <person name="Ament-Velasquez S.L."/>
            <person name="Kruys A."/>
            <person name="Hutchinson M.I."/>
            <person name="Powell A.J."/>
            <person name="Barry K."/>
            <person name="Miller A.N."/>
            <person name="Grigoriev I.V."/>
            <person name="Debuchy R."/>
            <person name="Gladieux P."/>
            <person name="Thoren M.H."/>
            <person name="Johannesson H."/>
        </authorList>
    </citation>
    <scope>NUCLEOTIDE SEQUENCE</scope>
    <source>
        <strain evidence="8">CBS 606.72</strain>
    </source>
</reference>
<sequence>MSAEDQAMMARITELAGRINRHKNQQSGVGSSHAPHNAASHHTGYSSGWRRGGHPYRGHHSARMPVYRNRTLVLNGNSQNKPAETDSGGTSDASTSSWVTKTDRHLQLINSSVYEKESQARTRAIEQTRRQKRTMRDERERTKLVSHLHRMANNGGMAPPGQSSADKYEIAIQGIRFVVAKNGSKLVKVPGPGNSAETTPKMAVVGGVRFYRSKNGNLYRHGIVKAQRQSGIVKKVDMPCKKFSMTGNFIFHDRGPRSRRSDWGSVSPGTPTNVFLGTCFNGPRCQYIHDPDKVAVCKSFLLQGECHNDDACDLSHDLIPERTPACLHFARDSCTNSNCRYAHVKVSPGAPVCRAFGLYGYCEKGAECAERHVFECPDFSNTGVCKSKGCKLPHPEKASALRNRKASGAEDGEMEDLSSDEDGSVDSDDVDSDEVDEFLGQDGAGNDDFMERDYIEL</sequence>
<dbReference type="PANTHER" id="PTHR46156:SF1">
    <property type="entry name" value="ZINC FINGER CCCH DOMAIN-CONTAINING PROTEIN 3"/>
    <property type="match status" value="1"/>
</dbReference>
<feature type="zinc finger region" description="C3H1-type" evidence="5">
    <location>
        <begin position="291"/>
        <end position="319"/>
    </location>
</feature>
<evidence type="ECO:0000256" key="6">
    <source>
        <dbReference type="SAM" id="MobiDB-lite"/>
    </source>
</evidence>
<dbReference type="SUPFAM" id="SSF90229">
    <property type="entry name" value="CCCH zinc finger"/>
    <property type="match status" value="2"/>
</dbReference>
<feature type="compositionally biased region" description="Low complexity" evidence="6">
    <location>
        <begin position="85"/>
        <end position="97"/>
    </location>
</feature>
<proteinExistence type="predicted"/>
<evidence type="ECO:0000313" key="9">
    <source>
        <dbReference type="Proteomes" id="UP001175000"/>
    </source>
</evidence>
<feature type="domain" description="C3H1-type" evidence="7">
    <location>
        <begin position="320"/>
        <end position="346"/>
    </location>
</feature>
<feature type="domain" description="C3H1-type" evidence="7">
    <location>
        <begin position="291"/>
        <end position="319"/>
    </location>
</feature>
<feature type="compositionally biased region" description="Acidic residues" evidence="6">
    <location>
        <begin position="410"/>
        <end position="439"/>
    </location>
</feature>
<evidence type="ECO:0000256" key="1">
    <source>
        <dbReference type="ARBA" id="ARBA00022723"/>
    </source>
</evidence>
<name>A0AA40CCL6_9PEZI</name>
<evidence type="ECO:0000256" key="4">
    <source>
        <dbReference type="ARBA" id="ARBA00022833"/>
    </source>
</evidence>
<dbReference type="FunFam" id="4.10.1000.10:FF:000022">
    <property type="entry name" value="Zinc finger CCCH domain-containing protein 7"/>
    <property type="match status" value="1"/>
</dbReference>
<dbReference type="GO" id="GO:0008270">
    <property type="term" value="F:zinc ion binding"/>
    <property type="evidence" value="ECO:0007669"/>
    <property type="project" value="UniProtKB-KW"/>
</dbReference>
<dbReference type="PANTHER" id="PTHR46156">
    <property type="entry name" value="CCCH ZINGC FINGER"/>
    <property type="match status" value="1"/>
</dbReference>
<dbReference type="Proteomes" id="UP001175000">
    <property type="component" value="Unassembled WGS sequence"/>
</dbReference>
<dbReference type="InterPro" id="IPR000571">
    <property type="entry name" value="Znf_CCCH"/>
</dbReference>
<feature type="compositionally biased region" description="Basic residues" evidence="6">
    <location>
        <begin position="51"/>
        <end position="61"/>
    </location>
</feature>
<evidence type="ECO:0000256" key="3">
    <source>
        <dbReference type="ARBA" id="ARBA00022771"/>
    </source>
</evidence>
<keyword evidence="4 5" id="KW-0862">Zinc</keyword>
<feature type="region of interest" description="Disordered" evidence="6">
    <location>
        <begin position="76"/>
        <end position="100"/>
    </location>
</feature>
<evidence type="ECO:0000256" key="5">
    <source>
        <dbReference type="PROSITE-ProRule" id="PRU00723"/>
    </source>
</evidence>
<dbReference type="SMART" id="SM00356">
    <property type="entry name" value="ZnF_C3H1"/>
    <property type="match status" value="4"/>
</dbReference>
<evidence type="ECO:0000313" key="8">
    <source>
        <dbReference type="EMBL" id="KAK0632554.1"/>
    </source>
</evidence>
<feature type="zinc finger region" description="C3H1-type" evidence="5">
    <location>
        <begin position="347"/>
        <end position="375"/>
    </location>
</feature>
<keyword evidence="1 5" id="KW-0479">Metal-binding</keyword>
<organism evidence="8 9">
    <name type="scientific">Immersiella caudata</name>
    <dbReference type="NCBI Taxonomy" id="314043"/>
    <lineage>
        <taxon>Eukaryota</taxon>
        <taxon>Fungi</taxon>
        <taxon>Dikarya</taxon>
        <taxon>Ascomycota</taxon>
        <taxon>Pezizomycotina</taxon>
        <taxon>Sordariomycetes</taxon>
        <taxon>Sordariomycetidae</taxon>
        <taxon>Sordariales</taxon>
        <taxon>Lasiosphaeriaceae</taxon>
        <taxon>Immersiella</taxon>
    </lineage>
</organism>
<feature type="region of interest" description="Disordered" evidence="6">
    <location>
        <begin position="23"/>
        <end position="61"/>
    </location>
</feature>
<feature type="domain" description="C3H1-type" evidence="7">
    <location>
        <begin position="347"/>
        <end position="375"/>
    </location>
</feature>
<accession>A0AA40CCL6</accession>
<feature type="zinc finger region" description="C3H1-type" evidence="5">
    <location>
        <begin position="320"/>
        <end position="346"/>
    </location>
</feature>
<feature type="compositionally biased region" description="Low complexity" evidence="6">
    <location>
        <begin position="31"/>
        <end position="42"/>
    </location>
</feature>
<dbReference type="AlphaFoldDB" id="A0AA40CCL6"/>
<comment type="caution">
    <text evidence="8">The sequence shown here is derived from an EMBL/GenBank/DDBJ whole genome shotgun (WGS) entry which is preliminary data.</text>
</comment>
<dbReference type="EMBL" id="JAULSU010000001">
    <property type="protein sequence ID" value="KAK0632554.1"/>
    <property type="molecule type" value="Genomic_DNA"/>
</dbReference>
<dbReference type="GO" id="GO:0005634">
    <property type="term" value="C:nucleus"/>
    <property type="evidence" value="ECO:0007669"/>
    <property type="project" value="TreeGrafter"/>
</dbReference>
<keyword evidence="2" id="KW-0677">Repeat</keyword>
<keyword evidence="3 5" id="KW-0863">Zinc-finger</keyword>
<keyword evidence="9" id="KW-1185">Reference proteome</keyword>
<protein>
    <recommendedName>
        <fullName evidence="7">C3H1-type domain-containing protein</fullName>
    </recommendedName>
</protein>
<evidence type="ECO:0000256" key="2">
    <source>
        <dbReference type="ARBA" id="ARBA00022737"/>
    </source>
</evidence>
<feature type="region of interest" description="Disordered" evidence="6">
    <location>
        <begin position="119"/>
        <end position="140"/>
    </location>
</feature>
<dbReference type="FunFam" id="4.10.1000.10:FF:000035">
    <property type="entry name" value="CCCH zinc finger protein, variant"/>
    <property type="match status" value="1"/>
</dbReference>
<gene>
    <name evidence="8" type="ORF">B0T14DRAFT_504528</name>
</gene>
<dbReference type="InterPro" id="IPR036855">
    <property type="entry name" value="Znf_CCCH_sf"/>
</dbReference>